<dbReference type="ExpressionAtlas" id="A0A3L6FM54">
    <property type="expression patterns" value="baseline and differential"/>
</dbReference>
<dbReference type="InterPro" id="IPR036065">
    <property type="entry name" value="BolA-like_sf"/>
</dbReference>
<dbReference type="Proteomes" id="UP000251960">
    <property type="component" value="Chromosome 3"/>
</dbReference>
<accession>A0A3L6FM54</accession>
<reference evidence="2" key="1">
    <citation type="journal article" date="2018" name="Nat. Genet.">
        <title>Extensive intraspecific gene order and gene structural variations between Mo17 and other maize genomes.</title>
        <authorList>
            <person name="Sun S."/>
            <person name="Zhou Y."/>
            <person name="Chen J."/>
            <person name="Shi J."/>
            <person name="Zhao H."/>
            <person name="Zhao H."/>
            <person name="Song W."/>
            <person name="Zhang M."/>
            <person name="Cui Y."/>
            <person name="Dong X."/>
            <person name="Liu H."/>
            <person name="Ma X."/>
            <person name="Jiao Y."/>
            <person name="Wang B."/>
            <person name="Wei X."/>
            <person name="Stein J.C."/>
            <person name="Glaubitz J.C."/>
            <person name="Lu F."/>
            <person name="Yu G."/>
            <person name="Liang C."/>
            <person name="Fengler K."/>
            <person name="Li B."/>
            <person name="Rafalski A."/>
            <person name="Schnable P.S."/>
            <person name="Ware D.H."/>
            <person name="Buckler E.S."/>
            <person name="Lai J."/>
        </authorList>
    </citation>
    <scope>NUCLEOTIDE SEQUENCE [LARGE SCALE GENOMIC DNA]</scope>
    <source>
        <tissue evidence="2">Seedling</tissue>
    </source>
</reference>
<evidence type="ECO:0000256" key="1">
    <source>
        <dbReference type="RuleBase" id="RU003860"/>
    </source>
</evidence>
<dbReference type="Gene3D" id="3.10.20.90">
    <property type="entry name" value="Phosphatidylinositol 3-kinase Catalytic Subunit, Chain A, domain 1"/>
    <property type="match status" value="1"/>
</dbReference>
<dbReference type="PANTHER" id="PTHR12735:SF27">
    <property type="entry name" value="BOLA-LIKE PROTEIN 2"/>
    <property type="match status" value="1"/>
</dbReference>
<dbReference type="Pfam" id="PF01722">
    <property type="entry name" value="BolA"/>
    <property type="match status" value="1"/>
</dbReference>
<protein>
    <submittedName>
        <fullName evidence="2">Protein BOLA2</fullName>
    </submittedName>
</protein>
<gene>
    <name evidence="2" type="primary">BOLA2</name>
    <name evidence="2" type="ORF">Zm00014a_006078</name>
</gene>
<comment type="similarity">
    <text evidence="1">Belongs to the BolA/IbaG family.</text>
</comment>
<dbReference type="InterPro" id="IPR002634">
    <property type="entry name" value="BolA"/>
</dbReference>
<organism evidence="2">
    <name type="scientific">Zea mays</name>
    <name type="common">Maize</name>
    <dbReference type="NCBI Taxonomy" id="4577"/>
    <lineage>
        <taxon>Eukaryota</taxon>
        <taxon>Viridiplantae</taxon>
        <taxon>Streptophyta</taxon>
        <taxon>Embryophyta</taxon>
        <taxon>Tracheophyta</taxon>
        <taxon>Spermatophyta</taxon>
        <taxon>Magnoliopsida</taxon>
        <taxon>Liliopsida</taxon>
        <taxon>Poales</taxon>
        <taxon>Poaceae</taxon>
        <taxon>PACMAD clade</taxon>
        <taxon>Panicoideae</taxon>
        <taxon>Andropogonodae</taxon>
        <taxon>Andropogoneae</taxon>
        <taxon>Tripsacinae</taxon>
        <taxon>Zea</taxon>
    </lineage>
</organism>
<dbReference type="GO" id="GO:0051604">
    <property type="term" value="P:protein maturation"/>
    <property type="evidence" value="ECO:0007669"/>
    <property type="project" value="InterPro"/>
</dbReference>
<dbReference type="PANTHER" id="PTHR12735">
    <property type="entry name" value="BOLA-LIKE PROTEIN-RELATED"/>
    <property type="match status" value="1"/>
</dbReference>
<comment type="caution">
    <text evidence="2">The sequence shown here is derived from an EMBL/GenBank/DDBJ whole genome shotgun (WGS) entry which is preliminary data.</text>
</comment>
<dbReference type="SUPFAM" id="SSF82657">
    <property type="entry name" value="BolA-like"/>
    <property type="match status" value="1"/>
</dbReference>
<dbReference type="GO" id="GO:0051537">
    <property type="term" value="F:2 iron, 2 sulfur cluster binding"/>
    <property type="evidence" value="ECO:0007669"/>
    <property type="project" value="InterPro"/>
</dbReference>
<proteinExistence type="inferred from homology"/>
<dbReference type="EMBL" id="NCVQ01000004">
    <property type="protein sequence ID" value="PWZ34305.1"/>
    <property type="molecule type" value="Genomic_DNA"/>
</dbReference>
<dbReference type="InterPro" id="IPR045115">
    <property type="entry name" value="BOL2"/>
</dbReference>
<evidence type="ECO:0000313" key="2">
    <source>
        <dbReference type="EMBL" id="PWZ34305.1"/>
    </source>
</evidence>
<dbReference type="AlphaFoldDB" id="A0A3L6FM54"/>
<dbReference type="GO" id="GO:0006879">
    <property type="term" value="P:intracellular iron ion homeostasis"/>
    <property type="evidence" value="ECO:0007669"/>
    <property type="project" value="InterPro"/>
</dbReference>
<sequence>MGVTKEDVEAAITSALSPSNLVVTDTSGGCGASYEIEVVSEKFEGKRLLERHRMVSVHVCMDPREQQHTSVVGTIADFYLHMLLAHHNFEDKGDLLGDYFRPWSQIADSGFPADDLEEDTTVWTLEPSVSTVWQPTWIRFSGYDLETVSLYPPQAPLVATAEESLDSGLFADHRVEWVNCPLCGRNSRNGRPSYLVMPSSPDVFGTAH</sequence>
<name>A0A3L6FM54_MAIZE</name>